<sequence>MSAWMRVADDSFVFSDFTSALPTDAVAVKSVPVRINMTQRFLRRNMATDWDLVKRDVLKSQILPTIATNRTLQRVVTKYQLMLSEIEAREGGSE</sequence>
<reference evidence="3 4" key="1">
    <citation type="submission" date="2018-07" db="EMBL/GenBank/DDBJ databases">
        <title>Genome sequencing of oomycete isolates from Chile give support for New Zealand origin for Phytophthora kernoviae and make available the first Nothophytophthora sp. genome.</title>
        <authorList>
            <person name="Studholme D.J."/>
            <person name="Sanfuentes E."/>
            <person name="Panda P."/>
            <person name="Hill R."/>
            <person name="Sambles C."/>
            <person name="Grant M."/>
            <person name="Williams N.M."/>
            <person name="Mcdougal R.L."/>
        </authorList>
    </citation>
    <scope>NUCLEOTIDE SEQUENCE [LARGE SCALE GENOMIC DNA]</scope>
    <source>
        <strain evidence="2">Chile6</strain>
        <strain evidence="1">Chile7</strain>
    </source>
</reference>
<evidence type="ECO:0000313" key="1">
    <source>
        <dbReference type="EMBL" id="RLN58815.1"/>
    </source>
</evidence>
<dbReference type="Proteomes" id="UP000284657">
    <property type="component" value="Unassembled WGS sequence"/>
</dbReference>
<proteinExistence type="predicted"/>
<evidence type="ECO:0000313" key="3">
    <source>
        <dbReference type="Proteomes" id="UP000277300"/>
    </source>
</evidence>
<dbReference type="EMBL" id="MBAD02001080">
    <property type="protein sequence ID" value="RLN58815.1"/>
    <property type="molecule type" value="Genomic_DNA"/>
</dbReference>
<name>A0A3F2RTT8_9STRA</name>
<dbReference type="AlphaFoldDB" id="A0A3F2RTT8"/>
<evidence type="ECO:0000313" key="4">
    <source>
        <dbReference type="Proteomes" id="UP000284657"/>
    </source>
</evidence>
<dbReference type="Proteomes" id="UP000277300">
    <property type="component" value="Unassembled WGS sequence"/>
</dbReference>
<gene>
    <name evidence="1" type="ORF">BBJ29_004200</name>
    <name evidence="2" type="ORF">BBP00_00003688</name>
</gene>
<protein>
    <submittedName>
        <fullName evidence="2">Uncharacterized protein</fullName>
    </submittedName>
</protein>
<evidence type="ECO:0000313" key="2">
    <source>
        <dbReference type="EMBL" id="RLN64079.1"/>
    </source>
</evidence>
<accession>A0A3F2RTT8</accession>
<organism evidence="2 3">
    <name type="scientific">Phytophthora kernoviae</name>
    <dbReference type="NCBI Taxonomy" id="325452"/>
    <lineage>
        <taxon>Eukaryota</taxon>
        <taxon>Sar</taxon>
        <taxon>Stramenopiles</taxon>
        <taxon>Oomycota</taxon>
        <taxon>Peronosporomycetes</taxon>
        <taxon>Peronosporales</taxon>
        <taxon>Peronosporaceae</taxon>
        <taxon>Phytophthora</taxon>
    </lineage>
</organism>
<dbReference type="EMBL" id="MBDO02000081">
    <property type="protein sequence ID" value="RLN64079.1"/>
    <property type="molecule type" value="Genomic_DNA"/>
</dbReference>
<comment type="caution">
    <text evidence="2">The sequence shown here is derived from an EMBL/GenBank/DDBJ whole genome shotgun (WGS) entry which is preliminary data.</text>
</comment>